<dbReference type="Proteomes" id="UP000241818">
    <property type="component" value="Unassembled WGS sequence"/>
</dbReference>
<sequence>MKIGQFPRKAISYSPSLEASGVNSREEVGFEHKSRVVIGEKEARSEGPYFNAGAPSTSSTLPSRSYIEKILNSKELKLKIFLDLLHKLHSQLQTSKHHLVKMAQPEAAPQAQVDKPFSLATAIFTPFPGLSKDAIPTQPEEKLERILENLDKQHQAVRRNMIYLLERRGEALVKKAKEELAELEKRERGQHERDPERDKEMQKELRSMIERLKVPASKDAKEGEYEVKVGDDTFQYMDSRPVIREDQDVEMDGTGITVLKPRTSRTIREDLAHELRDLVMRGVSEMEAYDAHAEETTRKYKQALERRKERNRSTAAPSGILKNGILKNKYTEITADTEGIRRTATGMPLSGSTPGQVVRTFENIGAVARRGIYLRLVSLQLFDECGSCNWLKLLPFVDGFTLLKFW</sequence>
<dbReference type="GeneID" id="36574086"/>
<dbReference type="OrthoDB" id="3541874at2759"/>
<keyword evidence="3" id="KW-1185">Reference proteome</keyword>
<evidence type="ECO:0000313" key="3">
    <source>
        <dbReference type="Proteomes" id="UP000241818"/>
    </source>
</evidence>
<accession>A0A2T3AS15</accession>
<dbReference type="RefSeq" id="XP_024717463.1">
    <property type="nucleotide sequence ID" value="XM_024866005.1"/>
</dbReference>
<dbReference type="EMBL" id="KZ679017">
    <property type="protein sequence ID" value="PSS09165.1"/>
    <property type="molecule type" value="Genomic_DNA"/>
</dbReference>
<evidence type="ECO:0000256" key="1">
    <source>
        <dbReference type="SAM" id="MobiDB-lite"/>
    </source>
</evidence>
<dbReference type="AlphaFoldDB" id="A0A2T3AS15"/>
<proteinExistence type="predicted"/>
<dbReference type="InParanoid" id="A0A2T3AS15"/>
<evidence type="ECO:0000313" key="2">
    <source>
        <dbReference type="EMBL" id="PSS09165.1"/>
    </source>
</evidence>
<protein>
    <submittedName>
        <fullName evidence="2">Uncharacterized protein</fullName>
    </submittedName>
</protein>
<organism evidence="2 3">
    <name type="scientific">Amorphotheca resinae ATCC 22711</name>
    <dbReference type="NCBI Taxonomy" id="857342"/>
    <lineage>
        <taxon>Eukaryota</taxon>
        <taxon>Fungi</taxon>
        <taxon>Dikarya</taxon>
        <taxon>Ascomycota</taxon>
        <taxon>Pezizomycotina</taxon>
        <taxon>Leotiomycetes</taxon>
        <taxon>Helotiales</taxon>
        <taxon>Amorphothecaceae</taxon>
        <taxon>Amorphotheca</taxon>
    </lineage>
</organism>
<gene>
    <name evidence="2" type="ORF">M430DRAFT_31048</name>
</gene>
<feature type="region of interest" description="Disordered" evidence="1">
    <location>
        <begin position="183"/>
        <end position="202"/>
    </location>
</feature>
<reference evidence="2 3" key="1">
    <citation type="journal article" date="2018" name="New Phytol.">
        <title>Comparative genomics and transcriptomics depict ericoid mycorrhizal fungi as versatile saprotrophs and plant mutualists.</title>
        <authorList>
            <person name="Martino E."/>
            <person name="Morin E."/>
            <person name="Grelet G.A."/>
            <person name="Kuo A."/>
            <person name="Kohler A."/>
            <person name="Daghino S."/>
            <person name="Barry K.W."/>
            <person name="Cichocki N."/>
            <person name="Clum A."/>
            <person name="Dockter R.B."/>
            <person name="Hainaut M."/>
            <person name="Kuo R.C."/>
            <person name="LaButti K."/>
            <person name="Lindahl B.D."/>
            <person name="Lindquist E.A."/>
            <person name="Lipzen A."/>
            <person name="Khouja H.R."/>
            <person name="Magnuson J."/>
            <person name="Murat C."/>
            <person name="Ohm R.A."/>
            <person name="Singer S.W."/>
            <person name="Spatafora J.W."/>
            <person name="Wang M."/>
            <person name="Veneault-Fourrey C."/>
            <person name="Henrissat B."/>
            <person name="Grigoriev I.V."/>
            <person name="Martin F.M."/>
            <person name="Perotto S."/>
        </authorList>
    </citation>
    <scope>NUCLEOTIDE SEQUENCE [LARGE SCALE GENOMIC DNA]</scope>
    <source>
        <strain evidence="2 3">ATCC 22711</strain>
    </source>
</reference>
<name>A0A2T3AS15_AMORE</name>